<gene>
    <name evidence="7" type="ORF">RFH988_LOCUS3443</name>
</gene>
<evidence type="ECO:0000256" key="3">
    <source>
        <dbReference type="ARBA" id="ARBA00022737"/>
    </source>
</evidence>
<name>A0A813S5A3_9BILA</name>
<evidence type="ECO:0000256" key="5">
    <source>
        <dbReference type="PROSITE-ProRule" id="PRU00339"/>
    </source>
</evidence>
<sequence length="1065" mass="124038">MNDATSVLTGHTKKYHIPLNHLEHTYIQQCTDSIELERIYKELISGEVGSHKILEQLTLDRIRNIQSNNQISRQDQISNNKSNLSNNESQQTIVINSISNSSNVNDSNSTISEPIINNNFKQIVPASNEEWEKFNQQVSSEFHSDCEDNHDNELSRNESYEDNKRRHTAEQHRLNGDTAFKLNNYQQSIDLYTKSIILDNNSITYMKRAIAYFKIENFDASIQDCSQVLLINSKDIQALFHRASCYYAKEQYDEAKNDLNNILIIDPDNEEAQNLLNTVLTVQNKNSNSTAGDNDNIKTQLPTTPSLDIEEEEEEQQQQQVNNNMTHSMTMDIHSDLNSENISPSTFDHQNVNQFQLSSLHDDDGDDDDGMALGDEAGTDLIGNLSDEEGHIARSANVSPTNDNDSDTPESNVQRPVETTSVRQNMKNNLIDQSIAFGMYDDNNNKRNNISTAYRHQISDDYDDLYDKPTNHNLPTISKNSPSYKQNTSYSTSWTNYSDTNMRSTTVSEAISNSNFGSTIQSWLHDFITSQTSYRFSSFYDRPWSKSPTPWSLNKILGDIEKFNVSNEYKNAIEVSKKMLHNGLLDYHYHTECIVNILTICAQCYLKLHDYVHTIQYATEALQYNKNDADILICRAKAFENEKCFLFSYADYVRVPTNNFSYHLTRRACEKLEIELNSSEDKTWREKLLNDKNDDERYLTYLKMKNEYSENNSIGFNTNSSLLINLSCRDLNGTEPINIFIYLFRLEIELNSSEDKTWREKLLNDENDDERYLTYLKMKNEYSENNSYEWYRTYADQLYLDACFVLAIRCYTFCIELQPNTTYAYLKRAACYLNVFEPQKAIDDCDIVLKEDKNNFRALYRKASAYRMSRDYRLHELTLKECIKLQPHNQIVLAEYYTCRHQQIPREKRRIRTNPITSKLINENNLSYDELEQIRLDKIYSNSSLNSNNINDQCSFILHLPEKNSLQSFDYATTKLIETIINISRIMIQAEQYYQQEHKSIILSFSYIKFCFHILVELTKLPQIDIALSMIDENYRTLLDDLLSYYSSISSMFNDIEQLSRLKKL</sequence>
<dbReference type="PROSITE" id="PS50005">
    <property type="entry name" value="TPR"/>
    <property type="match status" value="1"/>
</dbReference>
<dbReference type="InterPro" id="IPR019734">
    <property type="entry name" value="TPR_rpt"/>
</dbReference>
<feature type="compositionally biased region" description="Basic and acidic residues" evidence="6">
    <location>
        <begin position="142"/>
        <end position="168"/>
    </location>
</feature>
<protein>
    <recommendedName>
        <fullName evidence="9">TPR-like protein</fullName>
    </recommendedName>
</protein>
<dbReference type="GO" id="GO:0006626">
    <property type="term" value="P:protein targeting to mitochondrion"/>
    <property type="evidence" value="ECO:0007669"/>
    <property type="project" value="TreeGrafter"/>
</dbReference>
<evidence type="ECO:0000256" key="1">
    <source>
        <dbReference type="ARBA" id="ARBA00004496"/>
    </source>
</evidence>
<dbReference type="GO" id="GO:0005739">
    <property type="term" value="C:mitochondrion"/>
    <property type="evidence" value="ECO:0007669"/>
    <property type="project" value="TreeGrafter"/>
</dbReference>
<evidence type="ECO:0000256" key="4">
    <source>
        <dbReference type="ARBA" id="ARBA00022803"/>
    </source>
</evidence>
<dbReference type="AlphaFoldDB" id="A0A813S5A3"/>
<accession>A0A813S5A3</accession>
<dbReference type="SMART" id="SM00028">
    <property type="entry name" value="TPR"/>
    <property type="match status" value="6"/>
</dbReference>
<reference evidence="7" key="1">
    <citation type="submission" date="2021-02" db="EMBL/GenBank/DDBJ databases">
        <authorList>
            <person name="Nowell W R."/>
        </authorList>
    </citation>
    <scope>NUCLEOTIDE SEQUENCE</scope>
</reference>
<dbReference type="InterPro" id="IPR011990">
    <property type="entry name" value="TPR-like_helical_dom_sf"/>
</dbReference>
<dbReference type="PANTHER" id="PTHR45984:SF1">
    <property type="entry name" value="SPAG1 AXONEMAL DYNEIN ASSEMBLY FACTOR"/>
    <property type="match status" value="1"/>
</dbReference>
<evidence type="ECO:0000256" key="2">
    <source>
        <dbReference type="ARBA" id="ARBA00022490"/>
    </source>
</evidence>
<keyword evidence="4 5" id="KW-0802">TPR repeat</keyword>
<feature type="compositionally biased region" description="Polar residues" evidence="6">
    <location>
        <begin position="396"/>
        <end position="423"/>
    </location>
</feature>
<evidence type="ECO:0000313" key="7">
    <source>
        <dbReference type="EMBL" id="CAF0791496.1"/>
    </source>
</evidence>
<dbReference type="InterPro" id="IPR051982">
    <property type="entry name" value="CiliaryAsmbly_MitoImport"/>
</dbReference>
<evidence type="ECO:0000256" key="6">
    <source>
        <dbReference type="SAM" id="MobiDB-lite"/>
    </source>
</evidence>
<keyword evidence="2" id="KW-0963">Cytoplasm</keyword>
<proteinExistence type="predicted"/>
<dbReference type="GO" id="GO:0005829">
    <property type="term" value="C:cytosol"/>
    <property type="evidence" value="ECO:0007669"/>
    <property type="project" value="TreeGrafter"/>
</dbReference>
<feature type="region of interest" description="Disordered" evidence="6">
    <location>
        <begin position="358"/>
        <end position="383"/>
    </location>
</feature>
<dbReference type="OrthoDB" id="2942533at2759"/>
<evidence type="ECO:0000313" key="8">
    <source>
        <dbReference type="Proteomes" id="UP000663882"/>
    </source>
</evidence>
<dbReference type="PANTHER" id="PTHR45984">
    <property type="entry name" value="RNA (RNA) POLYMERASE II ASSOCIATED PROTEIN HOMOLOG"/>
    <property type="match status" value="1"/>
</dbReference>
<dbReference type="EMBL" id="CAJNOO010000082">
    <property type="protein sequence ID" value="CAF0791496.1"/>
    <property type="molecule type" value="Genomic_DNA"/>
</dbReference>
<evidence type="ECO:0008006" key="9">
    <source>
        <dbReference type="Google" id="ProtNLM"/>
    </source>
</evidence>
<comment type="subcellular location">
    <subcellularLocation>
        <location evidence="1">Cytoplasm</location>
    </subcellularLocation>
</comment>
<feature type="region of interest" description="Disordered" evidence="6">
    <location>
        <begin position="395"/>
        <end position="423"/>
    </location>
</feature>
<comment type="caution">
    <text evidence="7">The sequence shown here is derived from an EMBL/GenBank/DDBJ whole genome shotgun (WGS) entry which is preliminary data.</text>
</comment>
<feature type="region of interest" description="Disordered" evidence="6">
    <location>
        <begin position="138"/>
        <end position="168"/>
    </location>
</feature>
<dbReference type="Proteomes" id="UP000663882">
    <property type="component" value="Unassembled WGS sequence"/>
</dbReference>
<feature type="repeat" description="TPR" evidence="5">
    <location>
        <begin position="236"/>
        <end position="269"/>
    </location>
</feature>
<dbReference type="SUPFAM" id="SSF48452">
    <property type="entry name" value="TPR-like"/>
    <property type="match status" value="3"/>
</dbReference>
<organism evidence="7 8">
    <name type="scientific">Rotaria sordida</name>
    <dbReference type="NCBI Taxonomy" id="392033"/>
    <lineage>
        <taxon>Eukaryota</taxon>
        <taxon>Metazoa</taxon>
        <taxon>Spiralia</taxon>
        <taxon>Gnathifera</taxon>
        <taxon>Rotifera</taxon>
        <taxon>Eurotatoria</taxon>
        <taxon>Bdelloidea</taxon>
        <taxon>Philodinida</taxon>
        <taxon>Philodinidae</taxon>
        <taxon>Rotaria</taxon>
    </lineage>
</organism>
<dbReference type="Gene3D" id="1.25.40.10">
    <property type="entry name" value="Tetratricopeptide repeat domain"/>
    <property type="match status" value="3"/>
</dbReference>
<keyword evidence="3" id="KW-0677">Repeat</keyword>
<dbReference type="GO" id="GO:0031072">
    <property type="term" value="F:heat shock protein binding"/>
    <property type="evidence" value="ECO:0007669"/>
    <property type="project" value="TreeGrafter"/>
</dbReference>